<name>A0ABD2QKW3_9PLAT</name>
<dbReference type="AlphaFoldDB" id="A0ABD2QKW3"/>
<comment type="function">
    <text evidence="7 10">Involved in transport of proteins from the cis/medial-Golgi to the trans-Golgi network.</text>
</comment>
<evidence type="ECO:0000256" key="5">
    <source>
        <dbReference type="ARBA" id="ARBA00023034"/>
    </source>
</evidence>
<keyword evidence="4 12" id="KW-1133">Transmembrane helix</keyword>
<evidence type="ECO:0000256" key="3">
    <source>
        <dbReference type="ARBA" id="ARBA00022927"/>
    </source>
</evidence>
<protein>
    <submittedName>
        <fullName evidence="13">NADH dehydrogenase Fe-S protein subunit 2 ndufs2</fullName>
    </submittedName>
</protein>
<evidence type="ECO:0000256" key="6">
    <source>
        <dbReference type="ARBA" id="ARBA00023136"/>
    </source>
</evidence>
<dbReference type="PIRSF" id="PIRSF028865">
    <property type="entry name" value="Membrin-2"/>
    <property type="match status" value="1"/>
</dbReference>
<keyword evidence="14" id="KW-1185">Reference proteome</keyword>
<keyword evidence="1 10" id="KW-0813">Transport</keyword>
<keyword evidence="5" id="KW-0333">Golgi apparatus</keyword>
<comment type="caution">
    <text evidence="13">The sequence shown here is derived from an EMBL/GenBank/DDBJ whole genome shotgun (WGS) entry which is preliminary data.</text>
</comment>
<evidence type="ECO:0000256" key="7">
    <source>
        <dbReference type="ARBA" id="ARBA00037078"/>
    </source>
</evidence>
<keyword evidence="2 12" id="KW-0812">Transmembrane</keyword>
<evidence type="ECO:0000256" key="4">
    <source>
        <dbReference type="ARBA" id="ARBA00022989"/>
    </source>
</evidence>
<dbReference type="GO" id="GO:0005794">
    <property type="term" value="C:Golgi apparatus"/>
    <property type="evidence" value="ECO:0007669"/>
    <property type="project" value="UniProtKB-SubCell"/>
</dbReference>
<dbReference type="EMBL" id="JBJKFK010000073">
    <property type="protein sequence ID" value="KAL3320149.1"/>
    <property type="molecule type" value="Genomic_DNA"/>
</dbReference>
<keyword evidence="6 10" id="KW-0472">Membrane</keyword>
<feature type="coiled-coil region" evidence="11">
    <location>
        <begin position="88"/>
        <end position="115"/>
    </location>
</feature>
<accession>A0ABD2QKW3</accession>
<evidence type="ECO:0000313" key="14">
    <source>
        <dbReference type="Proteomes" id="UP001626550"/>
    </source>
</evidence>
<evidence type="ECO:0000256" key="10">
    <source>
        <dbReference type="PIRNR" id="PIRNR028865"/>
    </source>
</evidence>
<dbReference type="GO" id="GO:0015031">
    <property type="term" value="P:protein transport"/>
    <property type="evidence" value="ECO:0007669"/>
    <property type="project" value="UniProtKB-KW"/>
</dbReference>
<evidence type="ECO:0000256" key="1">
    <source>
        <dbReference type="ARBA" id="ARBA00022448"/>
    </source>
</evidence>
<feature type="transmembrane region" description="Helical" evidence="12">
    <location>
        <begin position="212"/>
        <end position="232"/>
    </location>
</feature>
<dbReference type="InterPro" id="IPR027027">
    <property type="entry name" value="GOSR2/Membrin/Bos1"/>
</dbReference>
<comment type="similarity">
    <text evidence="9 10">Belongs to the GOSR2 family.</text>
</comment>
<keyword evidence="11" id="KW-0175">Coiled coil</keyword>
<dbReference type="PANTHER" id="PTHR21230">
    <property type="entry name" value="VESICLE TRANSPORT V-SNARE PROTEIN VTI1-RELATED"/>
    <property type="match status" value="1"/>
</dbReference>
<gene>
    <name evidence="13" type="primary">NDUFS2_1</name>
    <name evidence="13" type="ORF">Ciccas_001181</name>
</gene>
<dbReference type="Proteomes" id="UP001626550">
    <property type="component" value="Unassembled WGS sequence"/>
</dbReference>
<evidence type="ECO:0000256" key="11">
    <source>
        <dbReference type="SAM" id="Coils"/>
    </source>
</evidence>
<evidence type="ECO:0000313" key="13">
    <source>
        <dbReference type="EMBL" id="KAL3320149.1"/>
    </source>
</evidence>
<dbReference type="Pfam" id="PF12352">
    <property type="entry name" value="V-SNARE_C"/>
    <property type="match status" value="1"/>
</dbReference>
<keyword evidence="3 10" id="KW-0653">Protein transport</keyword>
<evidence type="ECO:0000256" key="2">
    <source>
        <dbReference type="ARBA" id="ARBA00022692"/>
    </source>
</evidence>
<comment type="subcellular location">
    <subcellularLocation>
        <location evidence="8">Golgi apparatus</location>
        <location evidence="8">cis-Golgi network membrane</location>
        <topology evidence="8">Single-pass type IV membrane protein</topology>
    </subcellularLocation>
</comment>
<reference evidence="13 14" key="1">
    <citation type="submission" date="2024-11" db="EMBL/GenBank/DDBJ databases">
        <title>Adaptive evolution of stress response genes in parasites aligns with host niche diversity.</title>
        <authorList>
            <person name="Hahn C."/>
            <person name="Resl P."/>
        </authorList>
    </citation>
    <scope>NUCLEOTIDE SEQUENCE [LARGE SCALE GENOMIC DNA]</scope>
    <source>
        <strain evidence="13">EGGRZ-B1_66</strain>
        <tissue evidence="13">Body</tissue>
    </source>
</reference>
<evidence type="ECO:0000256" key="12">
    <source>
        <dbReference type="SAM" id="Phobius"/>
    </source>
</evidence>
<proteinExistence type="inferred from homology"/>
<dbReference type="PANTHER" id="PTHR21230:SF1">
    <property type="entry name" value="GOLGI SNAP RECEPTOR COMPLEX MEMBER 2"/>
    <property type="match status" value="1"/>
</dbReference>
<evidence type="ECO:0000256" key="8">
    <source>
        <dbReference type="ARBA" id="ARBA00037862"/>
    </source>
</evidence>
<dbReference type="CDD" id="cd15863">
    <property type="entry name" value="SNARE_GS27"/>
    <property type="match status" value="1"/>
</dbReference>
<organism evidence="13 14">
    <name type="scientific">Cichlidogyrus casuarinus</name>
    <dbReference type="NCBI Taxonomy" id="1844966"/>
    <lineage>
        <taxon>Eukaryota</taxon>
        <taxon>Metazoa</taxon>
        <taxon>Spiralia</taxon>
        <taxon>Lophotrochozoa</taxon>
        <taxon>Platyhelminthes</taxon>
        <taxon>Monogenea</taxon>
        <taxon>Monopisthocotylea</taxon>
        <taxon>Dactylogyridea</taxon>
        <taxon>Ancyrocephalidae</taxon>
        <taxon>Cichlidogyrus</taxon>
    </lineage>
</organism>
<evidence type="ECO:0000256" key="9">
    <source>
        <dbReference type="ARBA" id="ARBA00038172"/>
    </source>
</evidence>
<sequence length="234" mass="26928">MSLEELLGRTKAEVKYLPDCLIKYERYIVARKSLNDKSDNLNLIEEEVTHSFEQAAKNCTHLSNNLMEIPATKRNQVRMSIDQIKYELKLLRGSFDALQKRKDVLEQDLRNREELLNFDFAPNSVLHNRAGASRGDTVLQLDAEIDHHNRLSNVGSRLDEMISMGQASLSGLREQGISLKDARRKVLDLAKSLGLSNTVMRLIERRTKEDKILFWCLAIGSLILMLLIWKFFRA</sequence>